<dbReference type="PANTHER" id="PTHR28184">
    <property type="entry name" value="MITOCHONDRIAL HOMOLOGOUS RECOMBINATION PROTEIN 1"/>
    <property type="match status" value="1"/>
</dbReference>
<keyword evidence="6" id="KW-0804">Transcription</keyword>
<comment type="subcellular location">
    <subcellularLocation>
        <location evidence="1">Mitochondrion</location>
    </subcellularLocation>
</comment>
<dbReference type="GO" id="GO:1990904">
    <property type="term" value="C:ribonucleoprotein complex"/>
    <property type="evidence" value="ECO:0007669"/>
    <property type="project" value="UniProtKB-KW"/>
</dbReference>
<evidence type="ECO:0000256" key="7">
    <source>
        <dbReference type="ARBA" id="ARBA00023274"/>
    </source>
</evidence>
<dbReference type="Pfam" id="PF12829">
    <property type="entry name" value="Mhr1"/>
    <property type="match status" value="1"/>
</dbReference>
<proteinExistence type="inferred from homology"/>
<evidence type="ECO:0000256" key="6">
    <source>
        <dbReference type="ARBA" id="ARBA00023163"/>
    </source>
</evidence>
<accession>A0A6G1JA35</accession>
<dbReference type="GO" id="GO:0005840">
    <property type="term" value="C:ribosome"/>
    <property type="evidence" value="ECO:0007669"/>
    <property type="project" value="UniProtKB-KW"/>
</dbReference>
<name>A0A6G1JA35_9PLEO</name>
<keyword evidence="3" id="KW-0689">Ribosomal protein</keyword>
<dbReference type="Proteomes" id="UP000799291">
    <property type="component" value="Unassembled WGS sequence"/>
</dbReference>
<dbReference type="GO" id="GO:0003697">
    <property type="term" value="F:single-stranded DNA binding"/>
    <property type="evidence" value="ECO:0007669"/>
    <property type="project" value="InterPro"/>
</dbReference>
<evidence type="ECO:0000256" key="4">
    <source>
        <dbReference type="ARBA" id="ARBA00023015"/>
    </source>
</evidence>
<protein>
    <recommendedName>
        <fullName evidence="8">Large ribosomal subunit protein mL67</fullName>
    </recommendedName>
</protein>
<dbReference type="EMBL" id="MU005576">
    <property type="protein sequence ID" value="KAF2687003.1"/>
    <property type="molecule type" value="Genomic_DNA"/>
</dbReference>
<dbReference type="InterPro" id="IPR024629">
    <property type="entry name" value="Ribosomal_mL67"/>
</dbReference>
<dbReference type="PANTHER" id="PTHR28184:SF1">
    <property type="entry name" value="LARGE RIBOSOMAL SUBUNIT PROTEIN ML67"/>
    <property type="match status" value="1"/>
</dbReference>
<reference evidence="9" key="1">
    <citation type="journal article" date="2020" name="Stud. Mycol.">
        <title>101 Dothideomycetes genomes: a test case for predicting lifestyles and emergence of pathogens.</title>
        <authorList>
            <person name="Haridas S."/>
            <person name="Albert R."/>
            <person name="Binder M."/>
            <person name="Bloem J."/>
            <person name="Labutti K."/>
            <person name="Salamov A."/>
            <person name="Andreopoulos B."/>
            <person name="Baker S."/>
            <person name="Barry K."/>
            <person name="Bills G."/>
            <person name="Bluhm B."/>
            <person name="Cannon C."/>
            <person name="Castanera R."/>
            <person name="Culley D."/>
            <person name="Daum C."/>
            <person name="Ezra D."/>
            <person name="Gonzalez J."/>
            <person name="Henrissat B."/>
            <person name="Kuo A."/>
            <person name="Liang C."/>
            <person name="Lipzen A."/>
            <person name="Lutzoni F."/>
            <person name="Magnuson J."/>
            <person name="Mondo S."/>
            <person name="Nolan M."/>
            <person name="Ohm R."/>
            <person name="Pangilinan J."/>
            <person name="Park H.-J."/>
            <person name="Ramirez L."/>
            <person name="Alfaro M."/>
            <person name="Sun H."/>
            <person name="Tritt A."/>
            <person name="Yoshinaga Y."/>
            <person name="Zwiers L.-H."/>
            <person name="Turgeon B."/>
            <person name="Goodwin S."/>
            <person name="Spatafora J."/>
            <person name="Crous P."/>
            <person name="Grigoriev I."/>
        </authorList>
    </citation>
    <scope>NUCLEOTIDE SEQUENCE</scope>
    <source>
        <strain evidence="9">CBS 122367</strain>
    </source>
</reference>
<keyword evidence="5" id="KW-0496">Mitochondrion</keyword>
<dbReference type="OrthoDB" id="5333655at2759"/>
<dbReference type="GO" id="GO:0005739">
    <property type="term" value="C:mitochondrion"/>
    <property type="evidence" value="ECO:0007669"/>
    <property type="project" value="UniProtKB-SubCell"/>
</dbReference>
<sequence length="509" mass="59068">MPRSLSRLRFRTPRPQRINLNRIPVDNRLALERAARRHVVVESKPATPLSLHFVTDPKWKEQPGKKPRKLSYKPHTLRDLVDPQKATKHGQIIYIFKNTRTKQVIYSLAELLGNHHLEQLPFMGKHSKPPTIRPDEWTPHCIVTFPTPHQGLHAFRKLRELRKLHELSWDKTNPEWIKLSAKRRMEKIMNQVAFATADLAAILKRQEQQAGWMQTRLEEQEQQAVDFMARKWPEINALAEASLKKDKRDGDNTKWLEHQIKRMDYQLGMKTNQDEKNQRRLKTAKRSHEVRLRKILYAQRKSEQFRIAQNALEAKAAPAKEPGAAEQLERLRQELGLAEAEVDNPTSERTAEGAQFDKDMARDYKKKISQLEIAFEAKQKAEAYDHLVARSILPPHLKKELPKPFTMDVEIKWADLLDAEYALKKWPAPVLHDILPLKATRESVEFLSAEEYEMAVQSEASGVVNELEKKALREAGLLEEEEAPEPVEEKKGIAKFIPTLKIPFKRAEV</sequence>
<dbReference type="AlphaFoldDB" id="A0A6G1JA35"/>
<keyword evidence="4" id="KW-0805">Transcription regulation</keyword>
<gene>
    <name evidence="9" type="ORF">K458DRAFT_476646</name>
</gene>
<evidence type="ECO:0000256" key="8">
    <source>
        <dbReference type="ARBA" id="ARBA00035185"/>
    </source>
</evidence>
<evidence type="ECO:0000256" key="5">
    <source>
        <dbReference type="ARBA" id="ARBA00023128"/>
    </source>
</evidence>
<dbReference type="GO" id="GO:0000150">
    <property type="term" value="F:DNA strand exchange activity"/>
    <property type="evidence" value="ECO:0007669"/>
    <property type="project" value="InterPro"/>
</dbReference>
<evidence type="ECO:0000256" key="2">
    <source>
        <dbReference type="ARBA" id="ARBA00010741"/>
    </source>
</evidence>
<evidence type="ECO:0000256" key="3">
    <source>
        <dbReference type="ARBA" id="ARBA00022980"/>
    </source>
</evidence>
<evidence type="ECO:0000313" key="9">
    <source>
        <dbReference type="EMBL" id="KAF2687003.1"/>
    </source>
</evidence>
<keyword evidence="10" id="KW-1185">Reference proteome</keyword>
<evidence type="ECO:0000256" key="1">
    <source>
        <dbReference type="ARBA" id="ARBA00004173"/>
    </source>
</evidence>
<comment type="similarity">
    <text evidence="2">Belongs to the mitochondrion-specific ribosomal protein mL67 family.</text>
</comment>
<dbReference type="GO" id="GO:0003735">
    <property type="term" value="F:structural constituent of ribosome"/>
    <property type="evidence" value="ECO:0007669"/>
    <property type="project" value="TreeGrafter"/>
</dbReference>
<organism evidence="9 10">
    <name type="scientific">Lentithecium fluviatile CBS 122367</name>
    <dbReference type="NCBI Taxonomy" id="1168545"/>
    <lineage>
        <taxon>Eukaryota</taxon>
        <taxon>Fungi</taxon>
        <taxon>Dikarya</taxon>
        <taxon>Ascomycota</taxon>
        <taxon>Pezizomycotina</taxon>
        <taxon>Dothideomycetes</taxon>
        <taxon>Pleosporomycetidae</taxon>
        <taxon>Pleosporales</taxon>
        <taxon>Massarineae</taxon>
        <taxon>Lentitheciaceae</taxon>
        <taxon>Lentithecium</taxon>
    </lineage>
</organism>
<evidence type="ECO:0000313" key="10">
    <source>
        <dbReference type="Proteomes" id="UP000799291"/>
    </source>
</evidence>
<keyword evidence="7" id="KW-0687">Ribonucleoprotein</keyword>